<keyword evidence="2" id="KW-1185">Reference proteome</keyword>
<organism evidence="1 2">
    <name type="scientific">Larinioides sclopetarius</name>
    <dbReference type="NCBI Taxonomy" id="280406"/>
    <lineage>
        <taxon>Eukaryota</taxon>
        <taxon>Metazoa</taxon>
        <taxon>Ecdysozoa</taxon>
        <taxon>Arthropoda</taxon>
        <taxon>Chelicerata</taxon>
        <taxon>Arachnida</taxon>
        <taxon>Araneae</taxon>
        <taxon>Araneomorphae</taxon>
        <taxon>Entelegynae</taxon>
        <taxon>Araneoidea</taxon>
        <taxon>Araneidae</taxon>
        <taxon>Larinioides</taxon>
    </lineage>
</organism>
<gene>
    <name evidence="1" type="ORF">LARSCL_LOCUS3196</name>
</gene>
<dbReference type="EMBL" id="CAXIEN010000024">
    <property type="protein sequence ID" value="CAL1266613.1"/>
    <property type="molecule type" value="Genomic_DNA"/>
</dbReference>
<reference evidence="1 2" key="1">
    <citation type="submission" date="2024-04" db="EMBL/GenBank/DDBJ databases">
        <authorList>
            <person name="Rising A."/>
            <person name="Reimegard J."/>
            <person name="Sonavane S."/>
            <person name="Akerstrom W."/>
            <person name="Nylinder S."/>
            <person name="Hedman E."/>
            <person name="Kallberg Y."/>
        </authorList>
    </citation>
    <scope>NUCLEOTIDE SEQUENCE [LARGE SCALE GENOMIC DNA]</scope>
</reference>
<proteinExistence type="predicted"/>
<protein>
    <submittedName>
        <fullName evidence="1">Uncharacterized protein</fullName>
    </submittedName>
</protein>
<comment type="caution">
    <text evidence="1">The sequence shown here is derived from an EMBL/GenBank/DDBJ whole genome shotgun (WGS) entry which is preliminary data.</text>
</comment>
<sequence>MVSLTKDQGETGHLPNSPFLITLLYFNTSDKNLPPFTAESFYRRHMGEIKTKPLRSEMDGKPEGG</sequence>
<dbReference type="Proteomes" id="UP001497382">
    <property type="component" value="Unassembled WGS sequence"/>
</dbReference>
<evidence type="ECO:0000313" key="2">
    <source>
        <dbReference type="Proteomes" id="UP001497382"/>
    </source>
</evidence>
<accession>A0AAV1Z8T6</accession>
<evidence type="ECO:0000313" key="1">
    <source>
        <dbReference type="EMBL" id="CAL1266613.1"/>
    </source>
</evidence>
<dbReference type="AlphaFoldDB" id="A0AAV1Z8T6"/>
<name>A0AAV1Z8T6_9ARAC</name>